<evidence type="ECO:0000313" key="3">
    <source>
        <dbReference type="EMBL" id="ENN95896.1"/>
    </source>
</evidence>
<dbReference type="GO" id="GO:0046872">
    <property type="term" value="F:metal ion binding"/>
    <property type="evidence" value="ECO:0007669"/>
    <property type="project" value="UniProtKB-KW"/>
</dbReference>
<comment type="caution">
    <text evidence="3">The sequence shown here is derived from an EMBL/GenBank/DDBJ whole genome shotgun (WGS) entry which is preliminary data.</text>
</comment>
<protein>
    <submittedName>
        <fullName evidence="3">Uncharacterized protein</fullName>
    </submittedName>
</protein>
<dbReference type="Proteomes" id="UP000053695">
    <property type="component" value="Unassembled WGS sequence"/>
</dbReference>
<keyword evidence="4" id="KW-1185">Reference proteome</keyword>
<dbReference type="PANTHER" id="PTHR42658:SF1">
    <property type="entry name" value="HYDROLASE TATD"/>
    <property type="match status" value="1"/>
</dbReference>
<dbReference type="SUPFAM" id="SSF51556">
    <property type="entry name" value="Metallo-dependent hydrolases"/>
    <property type="match status" value="1"/>
</dbReference>
<dbReference type="AlphaFoldDB" id="N6VRV7"/>
<evidence type="ECO:0000256" key="1">
    <source>
        <dbReference type="ARBA" id="ARBA00022801"/>
    </source>
</evidence>
<dbReference type="PANTHER" id="PTHR42658">
    <property type="entry name" value="HYDROLASE TATD"/>
    <property type="match status" value="1"/>
</dbReference>
<comment type="similarity">
    <text evidence="2">Belongs to the metallo-dependent hydrolases superfamily.</text>
</comment>
<dbReference type="InterPro" id="IPR032466">
    <property type="entry name" value="Metal_Hydrolase"/>
</dbReference>
<dbReference type="STRING" id="1069083.GCA_000371805_01325"/>
<sequence>MIIDTHTHLDTRGYEDLELLAMTLDKAITLAHDPFPMRTVEVFITHIEKVINEIERAKKAGLMVYCALGMHPRALTKNIDEALERLKSYLDKAIAIGEIGLEKATKEEKEAFEKQLLLANDIEKPAIIHTPRRDKREVTKEIIDILSSIDLKVPVIVDHCNKDIINIVLDNNYYAGLTVQPGKLTPMEAVEIIKEYKDFSDRIVLNSDLSSNPSDVLAVPRTVLKLKINNIEKEIIEKVSYKNAQSIFSF</sequence>
<dbReference type="InterPro" id="IPR012022">
    <property type="entry name" value="UCP005295"/>
</dbReference>
<keyword evidence="2" id="KW-0479">Metal-binding</keyword>
<dbReference type="EMBL" id="APMM01000037">
    <property type="protein sequence ID" value="ENN95896.1"/>
    <property type="molecule type" value="Genomic_DNA"/>
</dbReference>
<evidence type="ECO:0000313" key="4">
    <source>
        <dbReference type="Proteomes" id="UP000053695"/>
    </source>
</evidence>
<dbReference type="PATRIC" id="fig|1069083.5.peg.1036"/>
<proteinExistence type="inferred from homology"/>
<name>N6VRV7_9EURY</name>
<gene>
    <name evidence="3" type="ORF">J422_05309</name>
</gene>
<accession>N6VRV7</accession>
<organism evidence="3 4">
    <name type="scientific">Methanocaldococcus villosus KIN24-T80</name>
    <dbReference type="NCBI Taxonomy" id="1069083"/>
    <lineage>
        <taxon>Archaea</taxon>
        <taxon>Methanobacteriati</taxon>
        <taxon>Methanobacteriota</taxon>
        <taxon>Methanomada group</taxon>
        <taxon>Methanococci</taxon>
        <taxon>Methanococcales</taxon>
        <taxon>Methanocaldococcaceae</taxon>
        <taxon>Methanocaldococcus</taxon>
    </lineage>
</organism>
<dbReference type="RefSeq" id="WP_004592375.1">
    <property type="nucleotide sequence ID" value="NZ_APMM01000037.1"/>
</dbReference>
<dbReference type="Pfam" id="PF01026">
    <property type="entry name" value="TatD_DNase"/>
    <property type="match status" value="1"/>
</dbReference>
<reference evidence="3 4" key="1">
    <citation type="journal article" date="2013" name="Genome Announc.">
        <title>Draft Genome Sequence of a Highly Flagellated, Fast-Swimming Archaeon, Methanocaldococcus villosus Strain KIN24-T80 (DSM 22612).</title>
        <authorList>
            <person name="Thennarasu S."/>
            <person name="Polireddy D."/>
            <person name="Antony A."/>
            <person name="Yada M.R."/>
            <person name="Algarawi S."/>
            <person name="Sivakumar N."/>
        </authorList>
    </citation>
    <scope>NUCLEOTIDE SEQUENCE [LARGE SCALE GENOMIC DNA]</scope>
    <source>
        <strain evidence="3 4">KIN24-T80</strain>
    </source>
</reference>
<evidence type="ECO:0000256" key="2">
    <source>
        <dbReference type="PIRNR" id="PIRNR005295"/>
    </source>
</evidence>
<dbReference type="PROSITE" id="PS01137">
    <property type="entry name" value="TATD_1"/>
    <property type="match status" value="1"/>
</dbReference>
<keyword evidence="1 2" id="KW-0378">Hydrolase</keyword>
<dbReference type="PIRSF" id="PIRSF005295">
    <property type="entry name" value="UCP005295_TatD"/>
    <property type="match status" value="1"/>
</dbReference>
<dbReference type="Gene3D" id="3.20.20.140">
    <property type="entry name" value="Metal-dependent hydrolases"/>
    <property type="match status" value="1"/>
</dbReference>
<dbReference type="OrthoDB" id="359310at2157"/>
<dbReference type="InterPro" id="IPR018228">
    <property type="entry name" value="DNase_TatD-rel_CS"/>
</dbReference>
<dbReference type="GO" id="GO:0016788">
    <property type="term" value="F:hydrolase activity, acting on ester bonds"/>
    <property type="evidence" value="ECO:0007669"/>
    <property type="project" value="UniProtKB-UniRule"/>
</dbReference>
<dbReference type="InterPro" id="IPR001130">
    <property type="entry name" value="TatD-like"/>
</dbReference>